<name>D2VSF7_NAEGR</name>
<dbReference type="KEGG" id="ngr:NAEGRDRAFT_71924"/>
<dbReference type="AlphaFoldDB" id="D2VSF7"/>
<evidence type="ECO:0000313" key="1">
    <source>
        <dbReference type="EMBL" id="EFC40114.1"/>
    </source>
</evidence>
<dbReference type="RefSeq" id="XP_002672858.1">
    <property type="nucleotide sequence ID" value="XM_002672812.1"/>
</dbReference>
<dbReference type="Proteomes" id="UP000006671">
    <property type="component" value="Unassembled WGS sequence"/>
</dbReference>
<sequence length="622" mass="73141">MQEQTTAKDHVLSVLEEQQQDYATTVKSSSFTAVSHDEEDFHLFERKKKKRKENSDLLILLSEESDEFDGGWLRLKDEWMIVLEFLPIGSILMLAMTRKANYGWICGYVRRMARLLIEKGLGGRFSITKMLRMKKKMHVDSNNFKQVYEVFKEISLRNGSLTELSHGFLFNGIHFEQLYHLLDIRKSLGHLDELTVETVCLPKKEILSFERIFLKKQIKDIPIGYELKNLELIIEYSEYGVQTLYKILAKCRNLESCQIQVDENSKKTTHLYSDDTFDENYIHVPLMNNLKHLDVDSFEEDPQFMFDLLKFCPNLETLHYACEATPKDEFLKFVSEMCPKLRRMTIQSEYSRITDDALVDFLTRQKEMEYLDIRPTPMISGKVFKHLDQFEKLKYLRIRRCLHYASIAPQLVDDFQLGSRPLPNLHYLDIGNNYRFSTHVKFDRFENSLKLVAPNLKDFYEMDKTSILELYATTLETTIGTLTNLSELHLCTNLKRVVLQIPENSKFDGIPVCPHVIELKFHFNYYLDSTVLLQLARIFPSVEVLDISFCGDSFVELLKNSSFWPKLVYLKVSPTRKEKLINIDNARPSIYIEGFQFPIIPNTFNYLWLERDLNVRNEYFLT</sequence>
<dbReference type="GO" id="GO:0031146">
    <property type="term" value="P:SCF-dependent proteasomal ubiquitin-dependent protein catabolic process"/>
    <property type="evidence" value="ECO:0007669"/>
    <property type="project" value="TreeGrafter"/>
</dbReference>
<evidence type="ECO:0000313" key="2">
    <source>
        <dbReference type="Proteomes" id="UP000006671"/>
    </source>
</evidence>
<reference evidence="1 2" key="1">
    <citation type="journal article" date="2010" name="Cell">
        <title>The genome of Naegleria gruberi illuminates early eukaryotic versatility.</title>
        <authorList>
            <person name="Fritz-Laylin L.K."/>
            <person name="Prochnik S.E."/>
            <person name="Ginger M.L."/>
            <person name="Dacks J.B."/>
            <person name="Carpenter M.L."/>
            <person name="Field M.C."/>
            <person name="Kuo A."/>
            <person name="Paredez A."/>
            <person name="Chapman J."/>
            <person name="Pham J."/>
            <person name="Shu S."/>
            <person name="Neupane R."/>
            <person name="Cipriano M."/>
            <person name="Mancuso J."/>
            <person name="Tu H."/>
            <person name="Salamov A."/>
            <person name="Lindquist E."/>
            <person name="Shapiro H."/>
            <person name="Lucas S."/>
            <person name="Grigoriev I.V."/>
            <person name="Cande W.Z."/>
            <person name="Fulton C."/>
            <person name="Rokhsar D.S."/>
            <person name="Dawson S.C."/>
        </authorList>
    </citation>
    <scope>NUCLEOTIDE SEQUENCE [LARGE SCALE GENOMIC DNA]</scope>
    <source>
        <strain evidence="1 2">NEG-M</strain>
    </source>
</reference>
<dbReference type="EMBL" id="GG738894">
    <property type="protein sequence ID" value="EFC40114.1"/>
    <property type="molecule type" value="Genomic_DNA"/>
</dbReference>
<dbReference type="GO" id="GO:0019005">
    <property type="term" value="C:SCF ubiquitin ligase complex"/>
    <property type="evidence" value="ECO:0007669"/>
    <property type="project" value="TreeGrafter"/>
</dbReference>
<dbReference type="Gene3D" id="3.80.10.10">
    <property type="entry name" value="Ribonuclease Inhibitor"/>
    <property type="match status" value="1"/>
</dbReference>
<dbReference type="VEuPathDB" id="AmoebaDB:NAEGRDRAFT_71924"/>
<proteinExistence type="predicted"/>
<dbReference type="OrthoDB" id="550575at2759"/>
<dbReference type="GeneID" id="8854560"/>
<keyword evidence="2" id="KW-1185">Reference proteome</keyword>
<protein>
    <submittedName>
        <fullName evidence="1">Predicted protein</fullName>
    </submittedName>
</protein>
<accession>D2VSF7</accession>
<dbReference type="InParanoid" id="D2VSF7"/>
<dbReference type="PANTHER" id="PTHR13318:SF95">
    <property type="entry name" value="F-BOX PROTEIN YLR352W"/>
    <property type="match status" value="1"/>
</dbReference>
<dbReference type="InterPro" id="IPR032675">
    <property type="entry name" value="LRR_dom_sf"/>
</dbReference>
<gene>
    <name evidence="1" type="ORF">NAEGRDRAFT_71924</name>
</gene>
<dbReference type="PANTHER" id="PTHR13318">
    <property type="entry name" value="PARTNER OF PAIRED, ISOFORM B-RELATED"/>
    <property type="match status" value="1"/>
</dbReference>
<dbReference type="SUPFAM" id="SSF52047">
    <property type="entry name" value="RNI-like"/>
    <property type="match status" value="1"/>
</dbReference>
<organism evidence="2">
    <name type="scientific">Naegleria gruberi</name>
    <name type="common">Amoeba</name>
    <dbReference type="NCBI Taxonomy" id="5762"/>
    <lineage>
        <taxon>Eukaryota</taxon>
        <taxon>Discoba</taxon>
        <taxon>Heterolobosea</taxon>
        <taxon>Tetramitia</taxon>
        <taxon>Eutetramitia</taxon>
        <taxon>Vahlkampfiidae</taxon>
        <taxon>Naegleria</taxon>
    </lineage>
</organism>